<evidence type="ECO:0000313" key="4">
    <source>
        <dbReference type="Proteomes" id="UP000287352"/>
    </source>
</evidence>
<feature type="transmembrane region" description="Helical" evidence="2">
    <location>
        <begin position="165"/>
        <end position="187"/>
    </location>
</feature>
<keyword evidence="2" id="KW-0472">Membrane</keyword>
<gene>
    <name evidence="3" type="ORF">KTT_18540</name>
</gene>
<dbReference type="EMBL" id="BIFR01000001">
    <property type="protein sequence ID" value="GCE11995.1"/>
    <property type="molecule type" value="Genomic_DNA"/>
</dbReference>
<reference evidence="4" key="1">
    <citation type="submission" date="2018-12" db="EMBL/GenBank/DDBJ databases">
        <title>Tengunoibacter tsumagoiensis gen. nov., sp. nov., Dictyobacter kobayashii sp. nov., D. alpinus sp. nov., and D. joshuensis sp. nov. and description of Dictyobacteraceae fam. nov. within the order Ktedonobacterales isolated from Tengu-no-mugimeshi.</title>
        <authorList>
            <person name="Wang C.M."/>
            <person name="Zheng Y."/>
            <person name="Sakai Y."/>
            <person name="Toyoda A."/>
            <person name="Minakuchi Y."/>
            <person name="Abe K."/>
            <person name="Yokota A."/>
            <person name="Yabe S."/>
        </authorList>
    </citation>
    <scope>NUCLEOTIDE SEQUENCE [LARGE SCALE GENOMIC DNA]</scope>
    <source>
        <strain evidence="4">Uno3</strain>
    </source>
</reference>
<evidence type="ECO:0008006" key="5">
    <source>
        <dbReference type="Google" id="ProtNLM"/>
    </source>
</evidence>
<feature type="compositionally biased region" description="Low complexity" evidence="1">
    <location>
        <begin position="142"/>
        <end position="153"/>
    </location>
</feature>
<protein>
    <recommendedName>
        <fullName evidence="5">Zinc-ribbon domain-containing protein</fullName>
    </recommendedName>
</protein>
<proteinExistence type="predicted"/>
<keyword evidence="4" id="KW-1185">Reference proteome</keyword>
<keyword evidence="2" id="KW-0812">Transmembrane</keyword>
<keyword evidence="2" id="KW-1133">Transmembrane helix</keyword>
<dbReference type="Proteomes" id="UP000287352">
    <property type="component" value="Unassembled WGS sequence"/>
</dbReference>
<dbReference type="OrthoDB" id="159185at2"/>
<name>A0A401ZYS5_9CHLR</name>
<dbReference type="RefSeq" id="WP_126579662.1">
    <property type="nucleotide sequence ID" value="NZ_BIFR01000001.1"/>
</dbReference>
<sequence length="259" mass="27373">MIFCGQCGLQLAPGSTRCPRCGAVVDATSSTANAPYEDIHTDDATVASPAFQLQNPPGRPGNPPQPLILRSGTDNTNTYGNQEATSRVEMSQNFGPSQTAYPGYAQSGGAYPPQNAYPEYGVGAGGNYPQQQGMSYPGIAPGYGQHPGQYQQPSAVNNTHHKGRVAAMSIILIGLLLVLGAVILFTLQQTGKLASTGPQNLLTQTRLVDTVQSSTTIQAQQAEIPGNRYYPYIHNSHTKQSPDTSSVQGVIVLATEAMH</sequence>
<evidence type="ECO:0000256" key="2">
    <source>
        <dbReference type="SAM" id="Phobius"/>
    </source>
</evidence>
<comment type="caution">
    <text evidence="3">The sequence shown here is derived from an EMBL/GenBank/DDBJ whole genome shotgun (WGS) entry which is preliminary data.</text>
</comment>
<evidence type="ECO:0000256" key="1">
    <source>
        <dbReference type="SAM" id="MobiDB-lite"/>
    </source>
</evidence>
<dbReference type="AlphaFoldDB" id="A0A401ZYS5"/>
<feature type="region of interest" description="Disordered" evidence="1">
    <location>
        <begin position="133"/>
        <end position="156"/>
    </location>
</feature>
<accession>A0A401ZYS5</accession>
<organism evidence="3 4">
    <name type="scientific">Tengunoibacter tsumagoiensis</name>
    <dbReference type="NCBI Taxonomy" id="2014871"/>
    <lineage>
        <taxon>Bacteria</taxon>
        <taxon>Bacillati</taxon>
        <taxon>Chloroflexota</taxon>
        <taxon>Ktedonobacteria</taxon>
        <taxon>Ktedonobacterales</taxon>
        <taxon>Dictyobacteraceae</taxon>
        <taxon>Tengunoibacter</taxon>
    </lineage>
</organism>
<evidence type="ECO:0000313" key="3">
    <source>
        <dbReference type="EMBL" id="GCE11995.1"/>
    </source>
</evidence>